<gene>
    <name evidence="4" type="ORF">MUK42_32753</name>
</gene>
<evidence type="ECO:0000256" key="1">
    <source>
        <dbReference type="ARBA" id="ARBA00009500"/>
    </source>
</evidence>
<dbReference type="InterPro" id="IPR023796">
    <property type="entry name" value="Serpin_dom"/>
</dbReference>
<evidence type="ECO:0000259" key="3">
    <source>
        <dbReference type="SMART" id="SM00093"/>
    </source>
</evidence>
<comment type="similarity">
    <text evidence="1 2">Belongs to the serpin family.</text>
</comment>
<organism evidence="4 5">
    <name type="scientific">Musa troglodytarum</name>
    <name type="common">fe'i banana</name>
    <dbReference type="NCBI Taxonomy" id="320322"/>
    <lineage>
        <taxon>Eukaryota</taxon>
        <taxon>Viridiplantae</taxon>
        <taxon>Streptophyta</taxon>
        <taxon>Embryophyta</taxon>
        <taxon>Tracheophyta</taxon>
        <taxon>Spermatophyta</taxon>
        <taxon>Magnoliopsida</taxon>
        <taxon>Liliopsida</taxon>
        <taxon>Zingiberales</taxon>
        <taxon>Musaceae</taxon>
        <taxon>Musa</taxon>
    </lineage>
</organism>
<dbReference type="Gene3D" id="3.30.497.10">
    <property type="entry name" value="Antithrombin, subunit I, domain 2"/>
    <property type="match status" value="1"/>
</dbReference>
<dbReference type="GO" id="GO:0004867">
    <property type="term" value="F:serine-type endopeptidase inhibitor activity"/>
    <property type="evidence" value="ECO:0007669"/>
    <property type="project" value="InterPro"/>
</dbReference>
<dbReference type="SMART" id="SM00093">
    <property type="entry name" value="SERPIN"/>
    <property type="match status" value="1"/>
</dbReference>
<dbReference type="SUPFAM" id="SSF56574">
    <property type="entry name" value="Serpins"/>
    <property type="match status" value="1"/>
</dbReference>
<reference evidence="4" key="1">
    <citation type="submission" date="2022-05" db="EMBL/GenBank/DDBJ databases">
        <title>The Musa troglodytarum L. genome provides insights into the mechanism of non-climacteric behaviour and enrichment of carotenoids.</title>
        <authorList>
            <person name="Wang J."/>
        </authorList>
    </citation>
    <scope>NUCLEOTIDE SEQUENCE</scope>
    <source>
        <tissue evidence="4">Leaf</tissue>
    </source>
</reference>
<dbReference type="PANTHER" id="PTHR11461">
    <property type="entry name" value="SERINE PROTEASE INHIBITOR, SERPIN"/>
    <property type="match status" value="1"/>
</dbReference>
<accession>A0A9E7F8L3</accession>
<feature type="domain" description="Serpin" evidence="3">
    <location>
        <begin position="1"/>
        <end position="246"/>
    </location>
</feature>
<dbReference type="PANTHER" id="PTHR11461:SF203">
    <property type="entry name" value="SERPIN-Z12-RELATED"/>
    <property type="match status" value="1"/>
</dbReference>
<dbReference type="InterPro" id="IPR000215">
    <property type="entry name" value="Serpin_fam"/>
</dbReference>
<dbReference type="InterPro" id="IPR036186">
    <property type="entry name" value="Serpin_sf"/>
</dbReference>
<dbReference type="InterPro" id="IPR042178">
    <property type="entry name" value="Serpin_sf_1"/>
</dbReference>
<protein>
    <submittedName>
        <fullName evidence="4">Serpin B</fullName>
    </submittedName>
</protein>
<dbReference type="OrthoDB" id="1063785at2759"/>
<evidence type="ECO:0000313" key="5">
    <source>
        <dbReference type="Proteomes" id="UP001055439"/>
    </source>
</evidence>
<dbReference type="AlphaFoldDB" id="A0A9E7F8L3"/>
<dbReference type="Pfam" id="PF00079">
    <property type="entry name" value="Serpin"/>
    <property type="match status" value="1"/>
</dbReference>
<dbReference type="EMBL" id="CP097504">
    <property type="protein sequence ID" value="URD89298.1"/>
    <property type="molecule type" value="Genomic_DNA"/>
</dbReference>
<dbReference type="Gene3D" id="2.30.39.10">
    <property type="entry name" value="Alpha-1-antitrypsin, domain 1"/>
    <property type="match status" value="1"/>
</dbReference>
<sequence length="246" mass="27354">MVKSVDFRSNADRVTGAINNWVERKTEGTIKDLLPVGSLDSLTRLVLANALHFQARWAEKFEKSNTKHDEFHLLTGETILVPFMTGGGSRCILCFDGFKALSLSYDRYSPLRLSMLIFLPDNRDGLFELMDRVLSTPGFIKAHSPKALVPVGKFMLPKFKFSFEMEASEALESLGLRAPFSGVDADLKGIFNSPPPENYFISAIRHKSTIQVDEKGPVPADLTDSEDDECCCCCCWGREGGRTCNS</sequence>
<evidence type="ECO:0000256" key="2">
    <source>
        <dbReference type="RuleBase" id="RU000411"/>
    </source>
</evidence>
<dbReference type="InterPro" id="IPR042185">
    <property type="entry name" value="Serpin_sf_2"/>
</dbReference>
<keyword evidence="5" id="KW-1185">Reference proteome</keyword>
<proteinExistence type="inferred from homology"/>
<name>A0A9E7F8L3_9LILI</name>
<evidence type="ECO:0000313" key="4">
    <source>
        <dbReference type="EMBL" id="URD89298.1"/>
    </source>
</evidence>
<dbReference type="GO" id="GO:0005615">
    <property type="term" value="C:extracellular space"/>
    <property type="evidence" value="ECO:0007669"/>
    <property type="project" value="InterPro"/>
</dbReference>
<dbReference type="Proteomes" id="UP001055439">
    <property type="component" value="Chromosome 2"/>
</dbReference>